<evidence type="ECO:0000256" key="3">
    <source>
        <dbReference type="ARBA" id="ARBA00023136"/>
    </source>
</evidence>
<comment type="caution">
    <text evidence="7">The sequence shown here is derived from an EMBL/GenBank/DDBJ whole genome shotgun (WGS) entry which is preliminary data.</text>
</comment>
<dbReference type="InterPro" id="IPR001775">
    <property type="entry name" value="GspD/PilQ"/>
</dbReference>
<dbReference type="Gene3D" id="3.30.1370.120">
    <property type="match status" value="1"/>
</dbReference>
<dbReference type="PANTHER" id="PTHR30332:SF24">
    <property type="entry name" value="SECRETIN GSPD-RELATED"/>
    <property type="match status" value="1"/>
</dbReference>
<dbReference type="Proteomes" id="UP000520814">
    <property type="component" value="Unassembled WGS sequence"/>
</dbReference>
<gene>
    <name evidence="7" type="ORF">HNQ39_001281</name>
</gene>
<dbReference type="GO" id="GO:0009306">
    <property type="term" value="P:protein secretion"/>
    <property type="evidence" value="ECO:0007669"/>
    <property type="project" value="InterPro"/>
</dbReference>
<feature type="compositionally biased region" description="Gly residues" evidence="5">
    <location>
        <begin position="174"/>
        <end position="208"/>
    </location>
</feature>
<comment type="similarity">
    <text evidence="4">Belongs to the bacterial secretin family.</text>
</comment>
<dbReference type="InterPro" id="IPR038591">
    <property type="entry name" value="NolW-like_sf"/>
</dbReference>
<evidence type="ECO:0000313" key="8">
    <source>
        <dbReference type="Proteomes" id="UP000520814"/>
    </source>
</evidence>
<feature type="region of interest" description="Disordered" evidence="5">
    <location>
        <begin position="174"/>
        <end position="219"/>
    </location>
</feature>
<dbReference type="RefSeq" id="WP_184193118.1">
    <property type="nucleotide sequence ID" value="NZ_JACHGW010000001.1"/>
</dbReference>
<dbReference type="AlphaFoldDB" id="A0A7W9W4K4"/>
<feature type="region of interest" description="Disordered" evidence="5">
    <location>
        <begin position="126"/>
        <end position="149"/>
    </location>
</feature>
<dbReference type="InterPro" id="IPR004845">
    <property type="entry name" value="T2SS_GspD_CS"/>
</dbReference>
<accession>A0A7W9W4K4</accession>
<dbReference type="EMBL" id="JACHGW010000001">
    <property type="protein sequence ID" value="MBB6049519.1"/>
    <property type="molecule type" value="Genomic_DNA"/>
</dbReference>
<comment type="subcellular location">
    <subcellularLocation>
        <location evidence="1">Membrane</location>
    </subcellularLocation>
</comment>
<keyword evidence="2" id="KW-0732">Signal</keyword>
<protein>
    <submittedName>
        <fullName evidence="7">Type II secretory pathway component GspD/PulD (Secretin)</fullName>
    </submittedName>
</protein>
<dbReference type="PROSITE" id="PS00875">
    <property type="entry name" value="T2SP_D"/>
    <property type="match status" value="1"/>
</dbReference>
<evidence type="ECO:0000313" key="7">
    <source>
        <dbReference type="EMBL" id="MBB6049519.1"/>
    </source>
</evidence>
<dbReference type="PANTHER" id="PTHR30332">
    <property type="entry name" value="PROBABLE GENERAL SECRETION PATHWAY PROTEIN D"/>
    <property type="match status" value="1"/>
</dbReference>
<dbReference type="Pfam" id="PF00263">
    <property type="entry name" value="Secretin"/>
    <property type="match status" value="1"/>
</dbReference>
<organism evidence="7 8">
    <name type="scientific">Armatimonas rosea</name>
    <dbReference type="NCBI Taxonomy" id="685828"/>
    <lineage>
        <taxon>Bacteria</taxon>
        <taxon>Bacillati</taxon>
        <taxon>Armatimonadota</taxon>
        <taxon>Armatimonadia</taxon>
        <taxon>Armatimonadales</taxon>
        <taxon>Armatimonadaceae</taxon>
        <taxon>Armatimonas</taxon>
    </lineage>
</organism>
<feature type="domain" description="Type II/III secretion system secretin-like" evidence="6">
    <location>
        <begin position="321"/>
        <end position="482"/>
    </location>
</feature>
<dbReference type="PRINTS" id="PR00811">
    <property type="entry name" value="BCTERIALGSPD"/>
</dbReference>
<evidence type="ECO:0000256" key="2">
    <source>
        <dbReference type="ARBA" id="ARBA00022729"/>
    </source>
</evidence>
<sequence>MVLTQQSGLENVVIIPGKYQNVTIKLTDKGVEATLRAIAKAAGATVEESDGIYYLRPAGTEVPVEKKPEAAPVVVPAAPVRGKSQLTKIELKYLPPSDFVKMLDDPTYNYIVSKMVIPEAMAANKNSQPVGPPNVSLMESDKKPVTGLPTEGSGTGALGAGQRGGGFGGGGFGGGGFGGRGPQGGGAGFGQGGLGQGGLGQGGPGGANGQQQRSLRPPGIDNILSSDADNTLIVQGDPADIDELKALIRLLDVAPKQVEIRAEFVTVNMQDIENFGIQWQFSPANNLDLSMAPAAGSSPTMTVAYASGNAVANLRAAYVKQTNNVLQAPIISTSNNTPASVFVTDLAYIQQSTVIQPPFGGQPVVANQLFPISSSNFFSVTPHINGDGTISMLLTPQLQSFTSAITSGTPPRQTTQGVMTFRRIKSGDTMMLGGFITKQEDGGEIRMPLLGSLPIIGDLFKQKSKTVTGVETLIFVTPRIIEETNTGAGSGSNL</sequence>
<dbReference type="GO" id="GO:0015627">
    <property type="term" value="C:type II protein secretion system complex"/>
    <property type="evidence" value="ECO:0007669"/>
    <property type="project" value="TreeGrafter"/>
</dbReference>
<dbReference type="InterPro" id="IPR050810">
    <property type="entry name" value="Bact_Secretion_Sys_Channel"/>
</dbReference>
<reference evidence="7 8" key="1">
    <citation type="submission" date="2020-08" db="EMBL/GenBank/DDBJ databases">
        <title>Genomic Encyclopedia of Type Strains, Phase IV (KMG-IV): sequencing the most valuable type-strain genomes for metagenomic binning, comparative biology and taxonomic classification.</title>
        <authorList>
            <person name="Goeker M."/>
        </authorList>
    </citation>
    <scope>NUCLEOTIDE SEQUENCE [LARGE SCALE GENOMIC DNA]</scope>
    <source>
        <strain evidence="7 8">DSM 23562</strain>
    </source>
</reference>
<evidence type="ECO:0000256" key="1">
    <source>
        <dbReference type="ARBA" id="ARBA00004370"/>
    </source>
</evidence>
<evidence type="ECO:0000259" key="6">
    <source>
        <dbReference type="Pfam" id="PF00263"/>
    </source>
</evidence>
<evidence type="ECO:0000256" key="5">
    <source>
        <dbReference type="SAM" id="MobiDB-lite"/>
    </source>
</evidence>
<keyword evidence="8" id="KW-1185">Reference proteome</keyword>
<dbReference type="GO" id="GO:0016020">
    <property type="term" value="C:membrane"/>
    <property type="evidence" value="ECO:0007669"/>
    <property type="project" value="UniProtKB-SubCell"/>
</dbReference>
<evidence type="ECO:0000256" key="4">
    <source>
        <dbReference type="RuleBase" id="RU004003"/>
    </source>
</evidence>
<dbReference type="InterPro" id="IPR004846">
    <property type="entry name" value="T2SS/T3SS_dom"/>
</dbReference>
<name>A0A7W9W4K4_ARMRO</name>
<proteinExistence type="inferred from homology"/>
<keyword evidence="3" id="KW-0472">Membrane</keyword>